<evidence type="ECO:0000313" key="8">
    <source>
        <dbReference type="Proteomes" id="UP000663090"/>
    </source>
</evidence>
<dbReference type="RefSeq" id="WP_206715079.1">
    <property type="nucleotide sequence ID" value="NZ_CP071091.1"/>
</dbReference>
<keyword evidence="5" id="KW-0811">Translocation</keyword>
<dbReference type="PRINTS" id="PR01840">
    <property type="entry name" value="TATCFAMILY"/>
</dbReference>
<accession>A0ABX7N436</accession>
<dbReference type="PANTHER" id="PTHR30371">
    <property type="entry name" value="SEC-INDEPENDENT PROTEIN TRANSLOCASE PROTEIN TATC"/>
    <property type="match status" value="1"/>
</dbReference>
<evidence type="ECO:0000256" key="4">
    <source>
        <dbReference type="ARBA" id="ARBA00023136"/>
    </source>
</evidence>
<feature type="transmembrane region" description="Helical" evidence="5">
    <location>
        <begin position="69"/>
        <end position="90"/>
    </location>
</feature>
<feature type="transmembrane region" description="Helical" evidence="5">
    <location>
        <begin position="102"/>
        <end position="124"/>
    </location>
</feature>
<dbReference type="Pfam" id="PF00902">
    <property type="entry name" value="TatC"/>
    <property type="match status" value="2"/>
</dbReference>
<evidence type="ECO:0000256" key="2">
    <source>
        <dbReference type="ARBA" id="ARBA00022692"/>
    </source>
</evidence>
<evidence type="ECO:0000256" key="1">
    <source>
        <dbReference type="ARBA" id="ARBA00004141"/>
    </source>
</evidence>
<evidence type="ECO:0000256" key="5">
    <source>
        <dbReference type="HAMAP-Rule" id="MF_00902"/>
    </source>
</evidence>
<dbReference type="PANTHER" id="PTHR30371:SF0">
    <property type="entry name" value="SEC-INDEPENDENT PROTEIN TRANSLOCASE PROTEIN TATC, CHLOROPLASTIC-RELATED"/>
    <property type="match status" value="1"/>
</dbReference>
<dbReference type="Proteomes" id="UP000663090">
    <property type="component" value="Chromosome"/>
</dbReference>
<sequence>MSLMEHLSELRGRLMKCTLAVLVLGAASLLFAKPIFGVLMRPVLDALPEGNRALIYTSGIEEINVLMKVGVYCGIFLTTPVILWQIWGFVSPGLFPEERRYAAPFVAFGSLAFILGASFCYFAVLPSMFKFLLNEEETLALEQRLDTARLRADDALRFLRVGEAERAGALAKETSASLRADGEGQSPEPERAPSQSVELKSRLDGLGKLLDAAADGYGAQARGVLRQAVEKKVAAVTAYGKQDYAAAAVAMDEAASLLAGVAPTRTEELSGLWKLEKELSAGEARHEAARWTRPMLTMHEQLSLVLLLILAFGIIFELPLVMALLGVVGVVQSKWLFKYQRHAFVVCLIAAAIITPTGDVVNLSLMAGPMLACYELGVLLVWLVERRRARNTAAETGITPVS</sequence>
<comment type="caution">
    <text evidence="5">Lacks conserved residue(s) required for the propagation of feature annotation.</text>
</comment>
<evidence type="ECO:0000256" key="3">
    <source>
        <dbReference type="ARBA" id="ARBA00022989"/>
    </source>
</evidence>
<comment type="subcellular location">
    <subcellularLocation>
        <location evidence="5">Cell membrane</location>
        <topology evidence="5">Multi-pass membrane protein</topology>
    </subcellularLocation>
    <subcellularLocation>
        <location evidence="1">Membrane</location>
        <topology evidence="1">Multi-pass membrane protein</topology>
    </subcellularLocation>
</comment>
<dbReference type="EMBL" id="CP071091">
    <property type="protein sequence ID" value="QSQ13383.1"/>
    <property type="molecule type" value="Genomic_DNA"/>
</dbReference>
<dbReference type="InterPro" id="IPR002033">
    <property type="entry name" value="TatC"/>
</dbReference>
<keyword evidence="8" id="KW-1185">Reference proteome</keyword>
<evidence type="ECO:0000313" key="7">
    <source>
        <dbReference type="EMBL" id="QSQ13383.1"/>
    </source>
</evidence>
<keyword evidence="5" id="KW-1003">Cell membrane</keyword>
<keyword evidence="5" id="KW-0813">Transport</keyword>
<reference evidence="7 8" key="1">
    <citation type="submission" date="2021-02" db="EMBL/GenBank/DDBJ databases">
        <title>De Novo genome assembly of isolated myxobacteria.</title>
        <authorList>
            <person name="Stevens D.C."/>
        </authorList>
    </citation>
    <scope>NUCLEOTIDE SEQUENCE [LARGE SCALE GENOMIC DNA]</scope>
    <source>
        <strain evidence="7 8">SCHIC003</strain>
    </source>
</reference>
<proteinExistence type="inferred from homology"/>
<feature type="transmembrane region" description="Helical" evidence="5">
    <location>
        <begin position="367"/>
        <end position="384"/>
    </location>
</feature>
<comment type="similarity">
    <text evidence="5">Belongs to the TatC family.</text>
</comment>
<feature type="region of interest" description="Disordered" evidence="6">
    <location>
        <begin position="174"/>
        <end position="196"/>
    </location>
</feature>
<organism evidence="7 8">
    <name type="scientific">Myxococcus landrumensis</name>
    <dbReference type="NCBI Taxonomy" id="2813577"/>
    <lineage>
        <taxon>Bacteria</taxon>
        <taxon>Pseudomonadati</taxon>
        <taxon>Myxococcota</taxon>
        <taxon>Myxococcia</taxon>
        <taxon>Myxococcales</taxon>
        <taxon>Cystobacterineae</taxon>
        <taxon>Myxococcaceae</taxon>
        <taxon>Myxococcus</taxon>
    </lineage>
</organism>
<keyword evidence="2 5" id="KW-0812">Transmembrane</keyword>
<keyword evidence="3 5" id="KW-1133">Transmembrane helix</keyword>
<dbReference type="HAMAP" id="MF_00902">
    <property type="entry name" value="TatC"/>
    <property type="match status" value="1"/>
</dbReference>
<gene>
    <name evidence="5" type="primary">tatC</name>
    <name evidence="7" type="ORF">JY572_34395</name>
</gene>
<comment type="function">
    <text evidence="5">Part of the twin-arginine translocation (Tat) system that transports large folded proteins containing a characteristic twin-arginine motif in their signal peptide across membranes.</text>
</comment>
<keyword evidence="5" id="KW-0653">Protein transport</keyword>
<feature type="transmembrane region" description="Helical" evidence="5">
    <location>
        <begin position="304"/>
        <end position="331"/>
    </location>
</feature>
<protein>
    <recommendedName>
        <fullName evidence="5">Sec-independent protein translocase protein TatC</fullName>
    </recommendedName>
</protein>
<feature type="transmembrane region" description="Helical" evidence="5">
    <location>
        <begin position="343"/>
        <end position="361"/>
    </location>
</feature>
<name>A0ABX7N436_9BACT</name>
<evidence type="ECO:0000256" key="6">
    <source>
        <dbReference type="SAM" id="MobiDB-lite"/>
    </source>
</evidence>
<comment type="subunit">
    <text evidence="5">Forms a complex with TatA.</text>
</comment>
<keyword evidence="4 5" id="KW-0472">Membrane</keyword>